<evidence type="ECO:0000313" key="2">
    <source>
        <dbReference type="EMBL" id="KAK7275171.1"/>
    </source>
</evidence>
<sequence>MELEINQGPTHKPNNDEREVYLNKNDVQHGGPIIGPNKTNNRRIESKGKNSKPVANQKEGPRKAITLEIKDRDRKIITVNNDKKIGDSAENLANQKANRDEMRLKEQEILRMTSRKQQEMWNDYKLGKNCDDFRGC</sequence>
<reference evidence="2 3" key="1">
    <citation type="submission" date="2024-01" db="EMBL/GenBank/DDBJ databases">
        <title>The genomes of 5 underutilized Papilionoideae crops provide insights into root nodulation and disease resistanc.</title>
        <authorList>
            <person name="Yuan L."/>
        </authorList>
    </citation>
    <scope>NUCLEOTIDE SEQUENCE [LARGE SCALE GENOMIC DNA]</scope>
    <source>
        <strain evidence="2">ZHUSHIDOU_FW_LH</strain>
        <tissue evidence="2">Leaf</tissue>
    </source>
</reference>
<dbReference type="AlphaFoldDB" id="A0AAN9IJP8"/>
<evidence type="ECO:0000256" key="1">
    <source>
        <dbReference type="SAM" id="MobiDB-lite"/>
    </source>
</evidence>
<gene>
    <name evidence="2" type="ORF">RIF29_16280</name>
</gene>
<proteinExistence type="predicted"/>
<evidence type="ECO:0000313" key="3">
    <source>
        <dbReference type="Proteomes" id="UP001372338"/>
    </source>
</evidence>
<organism evidence="2 3">
    <name type="scientific">Crotalaria pallida</name>
    <name type="common">Smooth rattlebox</name>
    <name type="synonym">Crotalaria striata</name>
    <dbReference type="NCBI Taxonomy" id="3830"/>
    <lineage>
        <taxon>Eukaryota</taxon>
        <taxon>Viridiplantae</taxon>
        <taxon>Streptophyta</taxon>
        <taxon>Embryophyta</taxon>
        <taxon>Tracheophyta</taxon>
        <taxon>Spermatophyta</taxon>
        <taxon>Magnoliopsida</taxon>
        <taxon>eudicotyledons</taxon>
        <taxon>Gunneridae</taxon>
        <taxon>Pentapetalae</taxon>
        <taxon>rosids</taxon>
        <taxon>fabids</taxon>
        <taxon>Fabales</taxon>
        <taxon>Fabaceae</taxon>
        <taxon>Papilionoideae</taxon>
        <taxon>50 kb inversion clade</taxon>
        <taxon>genistoids sensu lato</taxon>
        <taxon>core genistoids</taxon>
        <taxon>Crotalarieae</taxon>
        <taxon>Crotalaria</taxon>
    </lineage>
</organism>
<name>A0AAN9IJP8_CROPI</name>
<keyword evidence="3" id="KW-1185">Reference proteome</keyword>
<feature type="region of interest" description="Disordered" evidence="1">
    <location>
        <begin position="26"/>
        <end position="60"/>
    </location>
</feature>
<dbReference type="EMBL" id="JAYWIO010000003">
    <property type="protein sequence ID" value="KAK7275171.1"/>
    <property type="molecule type" value="Genomic_DNA"/>
</dbReference>
<dbReference type="Proteomes" id="UP001372338">
    <property type="component" value="Unassembled WGS sequence"/>
</dbReference>
<protein>
    <submittedName>
        <fullName evidence="2">Uncharacterized protein</fullName>
    </submittedName>
</protein>
<comment type="caution">
    <text evidence="2">The sequence shown here is derived from an EMBL/GenBank/DDBJ whole genome shotgun (WGS) entry which is preliminary data.</text>
</comment>
<accession>A0AAN9IJP8</accession>